<dbReference type="PROSITE" id="PS51257">
    <property type="entry name" value="PROKAR_LIPOPROTEIN"/>
    <property type="match status" value="1"/>
</dbReference>
<organism evidence="2 3">
    <name type="scientific">Prevotella intermedia</name>
    <dbReference type="NCBI Taxonomy" id="28131"/>
    <lineage>
        <taxon>Bacteria</taxon>
        <taxon>Pseudomonadati</taxon>
        <taxon>Bacteroidota</taxon>
        <taxon>Bacteroidia</taxon>
        <taxon>Bacteroidales</taxon>
        <taxon>Prevotellaceae</taxon>
        <taxon>Prevotella</taxon>
    </lineage>
</organism>
<dbReference type="AlphaFoldDB" id="A0A425VLL9"/>
<accession>A0A425VLL9</accession>
<gene>
    <name evidence="2" type="ORF">D2S45_11220</name>
</gene>
<evidence type="ECO:0000313" key="2">
    <source>
        <dbReference type="EMBL" id="RRF86439.1"/>
    </source>
</evidence>
<keyword evidence="1" id="KW-0175">Coiled coil</keyword>
<reference evidence="2 3" key="1">
    <citation type="submission" date="2018-08" db="EMBL/GenBank/DDBJ databases">
        <title>Comparative analysis of Prevotella intermedia strains.</title>
        <authorList>
            <person name="Moon J.-H."/>
            <person name="Lee J.-H."/>
        </authorList>
    </citation>
    <scope>NUCLEOTIDE SEQUENCE [LARGE SCALE GENOMIC DNA]</scope>
    <source>
        <strain evidence="2 3">ATCC 15033</strain>
    </source>
</reference>
<evidence type="ECO:0008006" key="4">
    <source>
        <dbReference type="Google" id="ProtNLM"/>
    </source>
</evidence>
<evidence type="ECO:0000313" key="3">
    <source>
        <dbReference type="Proteomes" id="UP000283868"/>
    </source>
</evidence>
<dbReference type="RefSeq" id="WP_124140251.1">
    <property type="nucleotide sequence ID" value="NZ_QXEM01000020.1"/>
</dbReference>
<protein>
    <recommendedName>
        <fullName evidence="4">Lipoprotein</fullName>
    </recommendedName>
</protein>
<keyword evidence="3" id="KW-1185">Reference proteome</keyword>
<feature type="coiled-coil region" evidence="1">
    <location>
        <begin position="14"/>
        <end position="41"/>
    </location>
</feature>
<sequence length="169" mass="19624">MKHITRQFCLLLGIAVLMASCSDKKKELQQLAEENLRLSVEYPKQLDIVAISESDSAFGFSYFSQKEKAGIVRIMKSVTDSIMKRTDNMQSLDINDFYVMDLAERQMRANSDIRQMLSLATDKKEWTGWKVKIDYRAVTHHGMKYNAERWFFISRDGKAVVRTFELPLP</sequence>
<proteinExistence type="predicted"/>
<evidence type="ECO:0000256" key="1">
    <source>
        <dbReference type="SAM" id="Coils"/>
    </source>
</evidence>
<dbReference type="EMBL" id="QXEN01000027">
    <property type="protein sequence ID" value="RRF86439.1"/>
    <property type="molecule type" value="Genomic_DNA"/>
</dbReference>
<name>A0A425VLL9_PREIN</name>
<dbReference type="Proteomes" id="UP000283868">
    <property type="component" value="Unassembled WGS sequence"/>
</dbReference>
<comment type="caution">
    <text evidence="2">The sequence shown here is derived from an EMBL/GenBank/DDBJ whole genome shotgun (WGS) entry which is preliminary data.</text>
</comment>